<keyword evidence="1" id="KW-1133">Transmembrane helix</keyword>
<accession>A0A0E2E4Y1</accession>
<keyword evidence="1" id="KW-0812">Transmembrane</keyword>
<protein>
    <recommendedName>
        <fullName evidence="2">Serine aminopeptidase S33 domain-containing protein</fullName>
    </recommendedName>
</protein>
<reference evidence="3" key="1">
    <citation type="submission" date="2012-01" db="EMBL/GenBank/DDBJ databases">
        <title>The Genome Sequence of Treponema denticola H-22.</title>
        <authorList>
            <consortium name="The Broad Institute Genome Sequencing Platform"/>
            <person name="Earl A."/>
            <person name="Ward D."/>
            <person name="Feldgarden M."/>
            <person name="Gevers D."/>
            <person name="Blanton J.M."/>
            <person name="Fenno C.J."/>
            <person name="Baranova O.V."/>
            <person name="Mathney J."/>
            <person name="Dewhirst F.E."/>
            <person name="Izard J."/>
            <person name="Young S.K."/>
            <person name="Zeng Q."/>
            <person name="Gargeya S."/>
            <person name="Fitzgerald M."/>
            <person name="Haas B."/>
            <person name="Abouelleil A."/>
            <person name="Alvarado L."/>
            <person name="Arachchi H.M."/>
            <person name="Berlin A."/>
            <person name="Chapman S.B."/>
            <person name="Gearin G."/>
            <person name="Goldberg J."/>
            <person name="Griggs A."/>
            <person name="Gujja S."/>
            <person name="Hansen M."/>
            <person name="Heiman D."/>
            <person name="Howarth C."/>
            <person name="Larimer J."/>
            <person name="Lui A."/>
            <person name="MacDonald P.J.P."/>
            <person name="McCowen C."/>
            <person name="Montmayeur A."/>
            <person name="Murphy C."/>
            <person name="Neiman D."/>
            <person name="Pearson M."/>
            <person name="Priest M."/>
            <person name="Roberts A."/>
            <person name="Saif S."/>
            <person name="Shea T."/>
            <person name="Sisk P."/>
            <person name="Stolte C."/>
            <person name="Sykes S."/>
            <person name="Wortman J."/>
            <person name="Nusbaum C."/>
            <person name="Birren B."/>
        </authorList>
    </citation>
    <scope>NUCLEOTIDE SEQUENCE [LARGE SCALE GENOMIC DNA]</scope>
    <source>
        <strain evidence="3">H-22</strain>
    </source>
</reference>
<dbReference type="AlphaFoldDB" id="A0A0E2E4Y1"/>
<evidence type="ECO:0000259" key="2">
    <source>
        <dbReference type="Pfam" id="PF12146"/>
    </source>
</evidence>
<evidence type="ECO:0000313" key="3">
    <source>
        <dbReference type="EMBL" id="EMB32010.1"/>
    </source>
</evidence>
<dbReference type="InterPro" id="IPR051044">
    <property type="entry name" value="MAG_DAG_Lipase"/>
</dbReference>
<dbReference type="InterPro" id="IPR022742">
    <property type="entry name" value="Hydrolase_4"/>
</dbReference>
<dbReference type="InterPro" id="IPR029058">
    <property type="entry name" value="AB_hydrolase_fold"/>
</dbReference>
<dbReference type="PANTHER" id="PTHR11614">
    <property type="entry name" value="PHOSPHOLIPASE-RELATED"/>
    <property type="match status" value="1"/>
</dbReference>
<dbReference type="RefSeq" id="WP_002685027.1">
    <property type="nucleotide sequence ID" value="NZ_CM001795.1"/>
</dbReference>
<dbReference type="Pfam" id="PF12146">
    <property type="entry name" value="Hydrolase_4"/>
    <property type="match status" value="1"/>
</dbReference>
<dbReference type="SUPFAM" id="SSF53474">
    <property type="entry name" value="alpha/beta-Hydrolases"/>
    <property type="match status" value="1"/>
</dbReference>
<evidence type="ECO:0000256" key="1">
    <source>
        <dbReference type="SAM" id="Phobius"/>
    </source>
</evidence>
<dbReference type="EMBL" id="AGDV01000015">
    <property type="protein sequence ID" value="EMB32010.1"/>
    <property type="molecule type" value="Genomic_DNA"/>
</dbReference>
<organism evidence="3">
    <name type="scientific">Treponema denticola H-22</name>
    <dbReference type="NCBI Taxonomy" id="999432"/>
    <lineage>
        <taxon>Bacteria</taxon>
        <taxon>Pseudomonadati</taxon>
        <taxon>Spirochaetota</taxon>
        <taxon>Spirochaetia</taxon>
        <taxon>Spirochaetales</taxon>
        <taxon>Treponemataceae</taxon>
        <taxon>Treponema</taxon>
    </lineage>
</organism>
<dbReference type="Gene3D" id="3.40.50.1820">
    <property type="entry name" value="alpha/beta hydrolase"/>
    <property type="match status" value="1"/>
</dbReference>
<keyword evidence="1" id="KW-0472">Membrane</keyword>
<proteinExistence type="predicted"/>
<feature type="domain" description="Serine aminopeptidase S33" evidence="2">
    <location>
        <begin position="82"/>
        <end position="213"/>
    </location>
</feature>
<dbReference type="HOGENOM" id="CLU_444062_0_0_12"/>
<sequence>MKGKRKLILWITAVVFVFFILPMGIAYFIYRDTFGLRYTTSSYMKRQVEEFEGLKLKKYFFTSNKGQKLTAYKYYKEDSGYKGLIIIAHGFGGGGHNSYMDVADYLAGNGYWVFSYDATGNDESEGSGVGGLPQGIIDLDYAIRFVKENEEFKNLPIMLFGHSWGGYSVGSVLNLHKDIAAVVTVSGFNSSIDMIRDNGGDFIGKWINFFMPYFSLIEKIKFGKYANYSCIKGFENSDTKIMVIHSSDDDTVSFENNYKRFYKKFGNNSRFTFIEYDNRGHSYLYYTDEARSYGKKLSEDFTSFKKSLQVEITPEIRAEYFKKHLDKKQFFEVDKGLMEKIVSFYDESSAEKTFTKDYDWNRYKKNKQILDEVFEFIRKKSLAENDIKELLKEEKIKPVNLGFNISKASFPKNGADAGFRIDYFLYKNEGYKINIKVANFIKERLSVLFKKDKNIEAEFNNFFIHNLIDNSYSYTFVDNDIEKKYLYEKNTLVGKPNKLNLPKDYQKYYDALFYSENDIAYGYNIGITNEIPYGREAMNHLLELQDAKIFENILIGENPAGRMYAAEALLNMLKNIATIKKINNVFEILKKDNTTYLYCAGCIVIPKTYEFIQNN</sequence>
<dbReference type="Proteomes" id="UP000011705">
    <property type="component" value="Chromosome"/>
</dbReference>
<feature type="transmembrane region" description="Helical" evidence="1">
    <location>
        <begin position="7"/>
        <end position="30"/>
    </location>
</feature>
<dbReference type="PATRIC" id="fig|999432.5.peg.1859"/>
<name>A0A0E2E4Y1_TREDN</name>
<gene>
    <name evidence="3" type="ORF">HMPREF9726_01793</name>
</gene>
<comment type="caution">
    <text evidence="3">The sequence shown here is derived from an EMBL/GenBank/DDBJ whole genome shotgun (WGS) entry which is preliminary data.</text>
</comment>